<evidence type="ECO:0000313" key="1">
    <source>
        <dbReference type="EMBL" id="MBW0506009.1"/>
    </source>
</evidence>
<dbReference type="AlphaFoldDB" id="A0A9Q3DMR5"/>
<comment type="caution">
    <text evidence="1">The sequence shown here is derived from an EMBL/GenBank/DDBJ whole genome shotgun (WGS) entry which is preliminary data.</text>
</comment>
<accession>A0A9Q3DMR5</accession>
<organism evidence="1 2">
    <name type="scientific">Austropuccinia psidii MF-1</name>
    <dbReference type="NCBI Taxonomy" id="1389203"/>
    <lineage>
        <taxon>Eukaryota</taxon>
        <taxon>Fungi</taxon>
        <taxon>Dikarya</taxon>
        <taxon>Basidiomycota</taxon>
        <taxon>Pucciniomycotina</taxon>
        <taxon>Pucciniomycetes</taxon>
        <taxon>Pucciniales</taxon>
        <taxon>Sphaerophragmiaceae</taxon>
        <taxon>Austropuccinia</taxon>
    </lineage>
</organism>
<gene>
    <name evidence="1" type="ORF">O181_045724</name>
</gene>
<protein>
    <submittedName>
        <fullName evidence="1">Uncharacterized protein</fullName>
    </submittedName>
</protein>
<reference evidence="1" key="1">
    <citation type="submission" date="2021-03" db="EMBL/GenBank/DDBJ databases">
        <title>Draft genome sequence of rust myrtle Austropuccinia psidii MF-1, a brazilian biotype.</title>
        <authorList>
            <person name="Quecine M.C."/>
            <person name="Pachon D.M.R."/>
            <person name="Bonatelli M.L."/>
            <person name="Correr F.H."/>
            <person name="Franceschini L.M."/>
            <person name="Leite T.F."/>
            <person name="Margarido G.R.A."/>
            <person name="Almeida C.A."/>
            <person name="Ferrarezi J.A."/>
            <person name="Labate C.A."/>
        </authorList>
    </citation>
    <scope>NUCLEOTIDE SEQUENCE</scope>
    <source>
        <strain evidence="1">MF-1</strain>
    </source>
</reference>
<name>A0A9Q3DMR5_9BASI</name>
<dbReference type="OrthoDB" id="2518428at2759"/>
<sequence length="162" mass="18280">MYKSKPARGKGYPAGASCITSILMNDIEARVNLDTEAFCTYVGKDYLQGILPGWKNHLLPIEGVQCSSASNNMYLLVILDTNLVFPHTEGSSKMKTEIVVRDNCTSQHIILGNYYLNIYGIDLNDHKDRYCIIGESKRQKFAFSNMPKPISMISRVKDTYKD</sequence>
<evidence type="ECO:0000313" key="2">
    <source>
        <dbReference type="Proteomes" id="UP000765509"/>
    </source>
</evidence>
<keyword evidence="2" id="KW-1185">Reference proteome</keyword>
<dbReference type="Proteomes" id="UP000765509">
    <property type="component" value="Unassembled WGS sequence"/>
</dbReference>
<proteinExistence type="predicted"/>
<dbReference type="EMBL" id="AVOT02018830">
    <property type="protein sequence ID" value="MBW0506009.1"/>
    <property type="molecule type" value="Genomic_DNA"/>
</dbReference>